<reference evidence="2" key="1">
    <citation type="journal article" date="2020" name="New Phytol.">
        <title>Comparative genomics reveals dynamic genome evolution in host specialist ectomycorrhizal fungi.</title>
        <authorList>
            <person name="Lofgren L.A."/>
            <person name="Nguyen N.H."/>
            <person name="Vilgalys R."/>
            <person name="Ruytinx J."/>
            <person name="Liao H.L."/>
            <person name="Branco S."/>
            <person name="Kuo A."/>
            <person name="LaButti K."/>
            <person name="Lipzen A."/>
            <person name="Andreopoulos W."/>
            <person name="Pangilinan J."/>
            <person name="Riley R."/>
            <person name="Hundley H."/>
            <person name="Na H."/>
            <person name="Barry K."/>
            <person name="Grigoriev I.V."/>
            <person name="Stajich J.E."/>
            <person name="Kennedy P.G."/>
        </authorList>
    </citation>
    <scope>NUCLEOTIDE SEQUENCE</scope>
    <source>
        <strain evidence="2">FC423</strain>
    </source>
</reference>
<evidence type="ECO:0000313" key="2">
    <source>
        <dbReference type="EMBL" id="KAG2095473.1"/>
    </source>
</evidence>
<dbReference type="RefSeq" id="XP_041287898.1">
    <property type="nucleotide sequence ID" value="XM_041443632.1"/>
</dbReference>
<dbReference type="AlphaFoldDB" id="A0A9P7EY45"/>
<sequence>MDSAGFFKGDTMMEVFTVLANSGTDVKTVRDAVILYIARKKQKGRSEQHIQDKLLQLEDKFKHVEMWHPAFRDARALFQLPKSKHIPLPKSVIRKQHESKLLHPIDMGSVPSSLKSPASPSHGSPTPSSRDEPLPRLQDLPYVLSAFCWEDESLESRVHIPPSSSEKMISSDVLSLLFQYGDSEGDDEITTFLSKVEQS</sequence>
<dbReference type="EMBL" id="JABBWM010000074">
    <property type="protein sequence ID" value="KAG2095473.1"/>
    <property type="molecule type" value="Genomic_DNA"/>
</dbReference>
<comment type="caution">
    <text evidence="2">The sequence shown here is derived from an EMBL/GenBank/DDBJ whole genome shotgun (WGS) entry which is preliminary data.</text>
</comment>
<dbReference type="GeneID" id="64705891"/>
<keyword evidence="3" id="KW-1185">Reference proteome</keyword>
<feature type="compositionally biased region" description="Polar residues" evidence="1">
    <location>
        <begin position="110"/>
        <end position="128"/>
    </location>
</feature>
<evidence type="ECO:0000256" key="1">
    <source>
        <dbReference type="SAM" id="MobiDB-lite"/>
    </source>
</evidence>
<proteinExistence type="predicted"/>
<organism evidence="2 3">
    <name type="scientific">Suillus discolor</name>
    <dbReference type="NCBI Taxonomy" id="1912936"/>
    <lineage>
        <taxon>Eukaryota</taxon>
        <taxon>Fungi</taxon>
        <taxon>Dikarya</taxon>
        <taxon>Basidiomycota</taxon>
        <taxon>Agaricomycotina</taxon>
        <taxon>Agaricomycetes</taxon>
        <taxon>Agaricomycetidae</taxon>
        <taxon>Boletales</taxon>
        <taxon>Suillineae</taxon>
        <taxon>Suillaceae</taxon>
        <taxon>Suillus</taxon>
    </lineage>
</organism>
<accession>A0A9P7EY45</accession>
<gene>
    <name evidence="2" type="ORF">F5147DRAFT_819166</name>
</gene>
<evidence type="ECO:0000313" key="3">
    <source>
        <dbReference type="Proteomes" id="UP000823399"/>
    </source>
</evidence>
<dbReference type="Proteomes" id="UP000823399">
    <property type="component" value="Unassembled WGS sequence"/>
</dbReference>
<name>A0A9P7EY45_9AGAM</name>
<dbReference type="OrthoDB" id="3355668at2759"/>
<feature type="region of interest" description="Disordered" evidence="1">
    <location>
        <begin position="105"/>
        <end position="135"/>
    </location>
</feature>
<protein>
    <submittedName>
        <fullName evidence="2">Uncharacterized protein</fullName>
    </submittedName>
</protein>